<keyword evidence="3" id="KW-0964">Secreted</keyword>
<keyword evidence="5" id="KW-0677">Repeat</keyword>
<dbReference type="GO" id="GO:0030198">
    <property type="term" value="P:extracellular matrix organization"/>
    <property type="evidence" value="ECO:0007669"/>
    <property type="project" value="TreeGrafter"/>
</dbReference>
<evidence type="ECO:0000259" key="10">
    <source>
        <dbReference type="PROSITE" id="PS51403"/>
    </source>
</evidence>
<dbReference type="GO" id="GO:0005581">
    <property type="term" value="C:collagen trimer"/>
    <property type="evidence" value="ECO:0007669"/>
    <property type="project" value="UniProtKB-KW"/>
</dbReference>
<dbReference type="AlphaFoldDB" id="A0A8C2QT01"/>
<evidence type="ECO:0000256" key="9">
    <source>
        <dbReference type="SAM" id="MobiDB-lite"/>
    </source>
</evidence>
<feature type="compositionally biased region" description="Pro residues" evidence="9">
    <location>
        <begin position="58"/>
        <end position="70"/>
    </location>
</feature>
<evidence type="ECO:0000256" key="3">
    <source>
        <dbReference type="ARBA" id="ARBA00022525"/>
    </source>
</evidence>
<proteinExistence type="predicted"/>
<dbReference type="Gene3D" id="2.170.240.10">
    <property type="entry name" value="Collagen IV, non-collagenous"/>
    <property type="match status" value="1"/>
</dbReference>
<comment type="subcellular location">
    <subcellularLocation>
        <location evidence="2">Secreted</location>
        <location evidence="2">Extracellular space</location>
        <location evidence="2">Extracellular matrix</location>
        <location evidence="2">Basement membrane</location>
    </subcellularLocation>
</comment>
<evidence type="ECO:0000256" key="2">
    <source>
        <dbReference type="ARBA" id="ARBA00004302"/>
    </source>
</evidence>
<evidence type="ECO:0000256" key="1">
    <source>
        <dbReference type="ARBA" id="ARBA00003696"/>
    </source>
</evidence>
<dbReference type="Pfam" id="PF01413">
    <property type="entry name" value="C4"/>
    <property type="match status" value="2"/>
</dbReference>
<feature type="domain" description="Collagen IV NC1" evidence="10">
    <location>
        <begin position="246"/>
        <end position="470"/>
    </location>
</feature>
<dbReference type="InterPro" id="IPR001442">
    <property type="entry name" value="Collagen_IV_NC"/>
</dbReference>
<keyword evidence="6" id="KW-0084">Basement membrane</keyword>
<feature type="compositionally biased region" description="Gly residues" evidence="9">
    <location>
        <begin position="35"/>
        <end position="44"/>
    </location>
</feature>
<keyword evidence="4" id="KW-0272">Extracellular matrix</keyword>
<evidence type="ECO:0000256" key="6">
    <source>
        <dbReference type="ARBA" id="ARBA00022869"/>
    </source>
</evidence>
<name>A0A8C2QT01_CAPHI</name>
<feature type="compositionally biased region" description="Pro residues" evidence="9">
    <location>
        <begin position="174"/>
        <end position="183"/>
    </location>
</feature>
<dbReference type="GO" id="GO:0005615">
    <property type="term" value="C:extracellular space"/>
    <property type="evidence" value="ECO:0007669"/>
    <property type="project" value="TreeGrafter"/>
</dbReference>
<protein>
    <recommendedName>
        <fullName evidence="10">Collagen IV NC1 domain-containing protein</fullName>
    </recommendedName>
</protein>
<keyword evidence="7" id="KW-0176">Collagen</keyword>
<sequence length="471" mass="47604">MGKKGERGPPGAPGRSGPAGPEGLPGSPGPPGHPGKSGPGGDLGSKGIKGFPGFPGIKGPPGPPGLPGNPGPVGERGNQGLDGIPGPPGEKGETGLLGAPPGPRGKPGPQGTKGDRGVPGLPGLPGRKGPVGDAGPPGPIGMTGPQGAPGFPGVTIPGQKGDQGPPGSRGNPGMPGPPGPPGSPVEGIKGDKGLMGEPGQRGPPGAVGDMGPPGHPVRPPGSDGLPGLKGKPGDTGPPAAGTVMRGFVFTRHSQTTAIPSCPAGTEPLYSGFSLLFVQGNEQSHGQDLGTLGSCLQRFTTMPFLFCNINDVCNFASRNDYSYWLSTPATIPMDMAPITGRALEPYISRCTVCEGPAIAIAVHSQTTDIPPCPAGWISLWKGFSFIMFTSAGSEGAGQALASPGSCLEEFRASPFIECHGRGTCNYYSNSYSFWLASLDPKRMFRKPIPSTVKAGELENIISRCQVCMKRRP</sequence>
<dbReference type="GO" id="GO:0030020">
    <property type="term" value="F:extracellular matrix structural constituent conferring tensile strength"/>
    <property type="evidence" value="ECO:0007669"/>
    <property type="project" value="TreeGrafter"/>
</dbReference>
<evidence type="ECO:0000256" key="8">
    <source>
        <dbReference type="ARBA" id="ARBA00023157"/>
    </source>
</evidence>
<feature type="compositionally biased region" description="Low complexity" evidence="9">
    <location>
        <begin position="45"/>
        <end position="57"/>
    </location>
</feature>
<dbReference type="InterPro" id="IPR016187">
    <property type="entry name" value="CTDL_fold"/>
</dbReference>
<dbReference type="PANTHER" id="PTHR24023:SF1060">
    <property type="entry name" value="COLLAGEN ALPHA-1(IV) CHAIN"/>
    <property type="match status" value="1"/>
</dbReference>
<comment type="function">
    <text evidence="1">Type IV collagen is the major structural component of glomerular basement membranes (GBM), forming a 'chicken-wire' meshwork together with laminins, proteoglycans and entactin/nidogen.</text>
</comment>
<keyword evidence="8" id="KW-1015">Disulfide bond</keyword>
<feature type="compositionally biased region" description="Low complexity" evidence="9">
    <location>
        <begin position="107"/>
        <end position="128"/>
    </location>
</feature>
<dbReference type="Ensembl" id="ENSCHIT00010007924.1">
    <property type="protein sequence ID" value="ENSCHIP00010005703.1"/>
    <property type="gene ID" value="ENSCHIG00010004050.1"/>
</dbReference>
<dbReference type="InterPro" id="IPR008160">
    <property type="entry name" value="Collagen"/>
</dbReference>
<feature type="compositionally biased region" description="Low complexity" evidence="9">
    <location>
        <begin position="13"/>
        <end position="25"/>
    </location>
</feature>
<dbReference type="PANTHER" id="PTHR24023">
    <property type="entry name" value="COLLAGEN ALPHA"/>
    <property type="match status" value="1"/>
</dbReference>
<dbReference type="Pfam" id="PF01391">
    <property type="entry name" value="Collagen"/>
    <property type="match status" value="3"/>
</dbReference>
<evidence type="ECO:0000313" key="11">
    <source>
        <dbReference type="Ensembl" id="ENSCHIP00010005703.1"/>
    </source>
</evidence>
<dbReference type="InterPro" id="IPR050149">
    <property type="entry name" value="Collagen_superfamily"/>
</dbReference>
<reference evidence="11" key="2">
    <citation type="submission" date="2025-08" db="UniProtKB">
        <authorList>
            <consortium name="Ensembl"/>
        </authorList>
    </citation>
    <scope>IDENTIFICATION</scope>
</reference>
<dbReference type="InterPro" id="IPR036954">
    <property type="entry name" value="Collagen_IV_NC_sf"/>
</dbReference>
<evidence type="ECO:0000256" key="4">
    <source>
        <dbReference type="ARBA" id="ARBA00022530"/>
    </source>
</evidence>
<feature type="region of interest" description="Disordered" evidence="9">
    <location>
        <begin position="1"/>
        <end position="241"/>
    </location>
</feature>
<accession>A0A8C2QT01</accession>
<dbReference type="PROSITE" id="PS51403">
    <property type="entry name" value="NC1_IV"/>
    <property type="match status" value="1"/>
</dbReference>
<dbReference type="SUPFAM" id="SSF56436">
    <property type="entry name" value="C-type lectin-like"/>
    <property type="match status" value="2"/>
</dbReference>
<dbReference type="FunFam" id="2.170.240.10:FF:000001">
    <property type="entry name" value="Collagen IV alpha 1 chain"/>
    <property type="match status" value="1"/>
</dbReference>
<evidence type="ECO:0000256" key="7">
    <source>
        <dbReference type="ARBA" id="ARBA00023119"/>
    </source>
</evidence>
<dbReference type="SMART" id="SM00111">
    <property type="entry name" value="C4"/>
    <property type="match status" value="2"/>
</dbReference>
<dbReference type="GO" id="GO:0005604">
    <property type="term" value="C:basement membrane"/>
    <property type="evidence" value="ECO:0007669"/>
    <property type="project" value="UniProtKB-SubCell"/>
</dbReference>
<reference evidence="11" key="1">
    <citation type="submission" date="2019-03" db="EMBL/GenBank/DDBJ databases">
        <title>Genome sequencing and reference-guided assembly of Black Bengal Goat (Capra hircus).</title>
        <authorList>
            <person name="Siddiki A.Z."/>
            <person name="Baten A."/>
            <person name="Billah M."/>
            <person name="Alam M.A.U."/>
            <person name="Shawrob K.S.M."/>
            <person name="Saha S."/>
            <person name="Chowdhury M."/>
            <person name="Rahman A.H."/>
            <person name="Stear M."/>
            <person name="Miah G."/>
            <person name="Das G.B."/>
            <person name="Hossain M.M."/>
            <person name="Kumkum M."/>
            <person name="Islam M.S."/>
            <person name="Mollah A.M."/>
            <person name="Ahsan A."/>
            <person name="Tusar F."/>
            <person name="Khan M.K.I."/>
        </authorList>
    </citation>
    <scope>NUCLEOTIDE SEQUENCE [LARGE SCALE GENOMIC DNA]</scope>
</reference>
<organism evidence="11">
    <name type="scientific">Capra hircus</name>
    <name type="common">Goat</name>
    <dbReference type="NCBI Taxonomy" id="9925"/>
    <lineage>
        <taxon>Eukaryota</taxon>
        <taxon>Metazoa</taxon>
        <taxon>Chordata</taxon>
        <taxon>Craniata</taxon>
        <taxon>Vertebrata</taxon>
        <taxon>Euteleostomi</taxon>
        <taxon>Mammalia</taxon>
        <taxon>Eutheria</taxon>
        <taxon>Laurasiatheria</taxon>
        <taxon>Artiodactyla</taxon>
        <taxon>Ruminantia</taxon>
        <taxon>Pecora</taxon>
        <taxon>Bovidae</taxon>
        <taxon>Caprinae</taxon>
        <taxon>Capra</taxon>
    </lineage>
</organism>
<evidence type="ECO:0000256" key="5">
    <source>
        <dbReference type="ARBA" id="ARBA00022737"/>
    </source>
</evidence>